<evidence type="ECO:0000259" key="10">
    <source>
        <dbReference type="Pfam" id="PF18052"/>
    </source>
</evidence>
<feature type="domain" description="Disease resistance N-terminal" evidence="10">
    <location>
        <begin position="35"/>
        <end position="98"/>
    </location>
</feature>
<feature type="domain" description="Disease resistance R13L4/SHOC-2-like LRR" evidence="12">
    <location>
        <begin position="582"/>
        <end position="712"/>
    </location>
</feature>
<dbReference type="InterPro" id="IPR036388">
    <property type="entry name" value="WH-like_DNA-bd_sf"/>
</dbReference>
<dbReference type="GO" id="GO:0002758">
    <property type="term" value="P:innate immune response-activating signaling pathway"/>
    <property type="evidence" value="ECO:0007669"/>
    <property type="project" value="UniProtKB-ARBA"/>
</dbReference>
<dbReference type="InterPro" id="IPR027417">
    <property type="entry name" value="P-loop_NTPase"/>
</dbReference>
<dbReference type="GO" id="GO:0042742">
    <property type="term" value="P:defense response to bacterium"/>
    <property type="evidence" value="ECO:0007669"/>
    <property type="project" value="UniProtKB-ARBA"/>
</dbReference>
<evidence type="ECO:0000256" key="4">
    <source>
        <dbReference type="ARBA" id="ARBA00022741"/>
    </source>
</evidence>
<dbReference type="SUPFAM" id="SSF52058">
    <property type="entry name" value="L domain-like"/>
    <property type="match status" value="2"/>
</dbReference>
<dbReference type="FunFam" id="3.40.50.300:FF:001091">
    <property type="entry name" value="Probable disease resistance protein At1g61300"/>
    <property type="match status" value="1"/>
</dbReference>
<keyword evidence="7" id="KW-0175">Coiled coil</keyword>
<dbReference type="PANTHER" id="PTHR36766:SF40">
    <property type="entry name" value="DISEASE RESISTANCE PROTEIN RGA3"/>
    <property type="match status" value="1"/>
</dbReference>
<dbReference type="InterPro" id="IPR032675">
    <property type="entry name" value="LRR_dom_sf"/>
</dbReference>
<dbReference type="EMBL" id="JAMFTS010000003">
    <property type="protein sequence ID" value="KAJ4779707.1"/>
    <property type="molecule type" value="Genomic_DNA"/>
</dbReference>
<evidence type="ECO:0000256" key="1">
    <source>
        <dbReference type="ARBA" id="ARBA00008894"/>
    </source>
</evidence>
<evidence type="ECO:0000256" key="2">
    <source>
        <dbReference type="ARBA" id="ARBA00022614"/>
    </source>
</evidence>
<feature type="domain" description="NB-ARC" evidence="9">
    <location>
        <begin position="173"/>
        <end position="339"/>
    </location>
</feature>
<dbReference type="Pfam" id="PF23598">
    <property type="entry name" value="LRR_14"/>
    <property type="match status" value="1"/>
</dbReference>
<evidence type="ECO:0000259" key="13">
    <source>
        <dbReference type="Pfam" id="PF25019"/>
    </source>
</evidence>
<feature type="signal peptide" evidence="8">
    <location>
        <begin position="1"/>
        <end position="25"/>
    </location>
</feature>
<dbReference type="InterPro" id="IPR056789">
    <property type="entry name" value="LRR_R13L1-DRL21"/>
</dbReference>
<dbReference type="Gene3D" id="1.20.5.4130">
    <property type="match status" value="1"/>
</dbReference>
<evidence type="ECO:0000259" key="12">
    <source>
        <dbReference type="Pfam" id="PF23598"/>
    </source>
</evidence>
<keyword evidence="2" id="KW-0433">Leucine-rich repeat</keyword>
<evidence type="ECO:0000256" key="6">
    <source>
        <dbReference type="ARBA" id="ARBA00022840"/>
    </source>
</evidence>
<gene>
    <name evidence="14" type="ORF">LUZ62_063964</name>
</gene>
<dbReference type="InterPro" id="IPR042197">
    <property type="entry name" value="Apaf_helical"/>
</dbReference>
<sequence>MGLGGIFSNLLYLGAQLIAAVDVGASPDRGVESNQMENELKELVRLLKQIKAMLYDAEEREIRDRSVKLWLQELSALAYDAEDVLDEYRFEVLRAQVEGATDASPKVKLIQVSYGMLDQIKQIRSKFDEIAKDRIALQFFEEDGPRRFNSDLQITPTSHFVVESDIIGREWEKQKLFSLLSSESQDAQIISVVTIVGTGGIGKTTLAQLIYNDQIIRRKFDKLGWICLSEDFNVQRLTREVIESITRTSCGLTNLSALQEYISEEIRGKRVFLVLDDVWNENRSHWELFRAPFKSASSVKILVTTRNESVAKIIQTMPTFNLCYMSEEKSWQMFQHYAFGQVIHNTSSNLEEIGKQIMKKCGMLPLAIKSIASLLRHERKEASWREILENELWKSDACTDIFRPLQISYARLPTYLKSCFLYCSMFPRDYRYSAKELVQLWIYQGYVQTNEFENAEKIGWEYARQLWQRSFFEGRYEEKEFYFRLHDMVHDLARWNSGHGCYFLEGDRAPNFTKQLYHLYVDQWEEERVEPPPFPSRKFATLRTLIMSHWVKSLPSDFNFSEAQKLRALKLAPNVYLEPDFSFVNFKHLRYLSLYGKCFERLPECICSLYNLKNLTLKDCPHLKELPKNIANLVSLEELAIYASDLRVLPTSLCELKALRKLYLENCSKFEGFPPNMRNLVSLEELTIMECDNLETLPLSFCQLKALRELYLSGCCSLEELPHDMGNLANLQILRVLDTNVRSLPPTLNKIIRMLALEVSLYCRTIGWLEHFADLEGTLILSGLSCVHSLKDVHCANLASMHRLQRLILAWVDDHIFHIWDKNVLHLCIDGEGDASSEMDLDDQPCSLMVCLQPHPNLTELKIEEYPGLAFPDWIKNPTLCASLKSIELVRCELITLLPFGSLDKLKYLKIEKCYSLQFIHEESLPVVLEEIEISDCRGLISVTGIKRLKSLVKLEITSCGELHLLDHCWYPETCIIIVSKCPKLSEWCSEHNIYYECSKSEEAGSNLHELEIKHYIGHLFPDWIGNPTICVILKSIKLIQCKFITILPFGSLDKLKYLRISGCSSLQFIHEESLPLALEEIEISHCQSLISVSGINRLKSLVKLDIIVCKELRFLDHCQDMEMCIITVSWCPKLREWCSQHDIDYHEGAELDDCGAKLLPDVNEYSLQASSSSSARVQYHQIIVKLKQLLKLLHSRIWTLLCDANMRKMNDNTMELWLEELCKLWSCTDHVFVKYIDEVLQEQVKATAVSPPISHIRGLIEVLDGVLSGIQQIRSKFDEKDRSLRLLEEDIVLYVLRPCYILIDGCEGLSISLCFERFRFVPSETERKWKDFCFRFSQRNRNEIVCGFVQLDGTETKRPNFVTLINVKIYSPLKSTAHLYLHRIENQRCPREYRLSSRLSHKLR</sequence>
<feature type="chain" id="PRO_5043529766" evidence="8">
    <location>
        <begin position="26"/>
        <end position="1405"/>
    </location>
</feature>
<comment type="similarity">
    <text evidence="1">Belongs to the disease resistance NB-LRR family.</text>
</comment>
<keyword evidence="4" id="KW-0547">Nucleotide-binding</keyword>
<keyword evidence="3" id="KW-0677">Repeat</keyword>
<feature type="domain" description="R13L1/DRL21-like LRR repeat region" evidence="13">
    <location>
        <begin position="766"/>
        <end position="914"/>
    </location>
</feature>
<evidence type="ECO:0000256" key="5">
    <source>
        <dbReference type="ARBA" id="ARBA00022821"/>
    </source>
</evidence>
<dbReference type="FunFam" id="1.10.10.10:FF:000322">
    <property type="entry name" value="Probable disease resistance protein At1g63360"/>
    <property type="match status" value="1"/>
</dbReference>
<dbReference type="Proteomes" id="UP001140206">
    <property type="component" value="Chromosome 3"/>
</dbReference>
<dbReference type="Gene3D" id="1.10.10.10">
    <property type="entry name" value="Winged helix-like DNA-binding domain superfamily/Winged helix DNA-binding domain"/>
    <property type="match status" value="1"/>
</dbReference>
<comment type="caution">
    <text evidence="14">The sequence shown here is derived from an EMBL/GenBank/DDBJ whole genome shotgun (WGS) entry which is preliminary data.</text>
</comment>
<dbReference type="Pfam" id="PF23559">
    <property type="entry name" value="WHD_DRP"/>
    <property type="match status" value="1"/>
</dbReference>
<keyword evidence="5" id="KW-0611">Plant defense</keyword>
<proteinExistence type="inferred from homology"/>
<dbReference type="InterPro" id="IPR002182">
    <property type="entry name" value="NB-ARC"/>
</dbReference>
<dbReference type="GO" id="GO:0005524">
    <property type="term" value="F:ATP binding"/>
    <property type="evidence" value="ECO:0007669"/>
    <property type="project" value="UniProtKB-KW"/>
</dbReference>
<dbReference type="InterPro" id="IPR058922">
    <property type="entry name" value="WHD_DRP"/>
</dbReference>
<dbReference type="GO" id="GO:0043531">
    <property type="term" value="F:ADP binding"/>
    <property type="evidence" value="ECO:0007669"/>
    <property type="project" value="InterPro"/>
</dbReference>
<dbReference type="GO" id="GO:0009626">
    <property type="term" value="P:plant-type hypersensitive response"/>
    <property type="evidence" value="ECO:0007669"/>
    <property type="project" value="UniProtKB-ARBA"/>
</dbReference>
<feature type="domain" description="Disease resistance protein winged helix" evidence="11">
    <location>
        <begin position="425"/>
        <end position="493"/>
    </location>
</feature>
<feature type="coiled-coil region" evidence="7">
    <location>
        <begin position="33"/>
        <end position="60"/>
    </location>
</feature>
<accession>A0AAV8EF43</accession>
<dbReference type="Pfam" id="PF18052">
    <property type="entry name" value="Rx_N"/>
    <property type="match status" value="1"/>
</dbReference>
<dbReference type="InterPro" id="IPR041118">
    <property type="entry name" value="Rx_N"/>
</dbReference>
<dbReference type="Pfam" id="PF25019">
    <property type="entry name" value="LRR_R13L1-DRL21"/>
    <property type="match status" value="2"/>
</dbReference>
<evidence type="ECO:0000259" key="9">
    <source>
        <dbReference type="Pfam" id="PF00931"/>
    </source>
</evidence>
<dbReference type="InterPro" id="IPR055414">
    <property type="entry name" value="LRR_R13L4/SHOC2-like"/>
</dbReference>
<protein>
    <submittedName>
        <fullName evidence="14">Disease resistance protein (CC-NBS-LRR class) family</fullName>
    </submittedName>
</protein>
<dbReference type="Gene3D" id="1.10.8.430">
    <property type="entry name" value="Helical domain of apoptotic protease-activating factors"/>
    <property type="match status" value="1"/>
</dbReference>
<evidence type="ECO:0000256" key="7">
    <source>
        <dbReference type="SAM" id="Coils"/>
    </source>
</evidence>
<name>A0AAV8EF43_9POAL</name>
<dbReference type="Pfam" id="PF00931">
    <property type="entry name" value="NB-ARC"/>
    <property type="match status" value="1"/>
</dbReference>
<keyword evidence="15" id="KW-1185">Reference proteome</keyword>
<dbReference type="SUPFAM" id="SSF52540">
    <property type="entry name" value="P-loop containing nucleoside triphosphate hydrolases"/>
    <property type="match status" value="1"/>
</dbReference>
<reference evidence="14" key="1">
    <citation type="submission" date="2022-08" db="EMBL/GenBank/DDBJ databases">
        <authorList>
            <person name="Marques A."/>
        </authorList>
    </citation>
    <scope>NUCLEOTIDE SEQUENCE</scope>
    <source>
        <strain evidence="14">RhyPub2mFocal</strain>
        <tissue evidence="14">Leaves</tissue>
    </source>
</reference>
<evidence type="ECO:0000313" key="15">
    <source>
        <dbReference type="Proteomes" id="UP001140206"/>
    </source>
</evidence>
<evidence type="ECO:0000256" key="3">
    <source>
        <dbReference type="ARBA" id="ARBA00022737"/>
    </source>
</evidence>
<dbReference type="PRINTS" id="PR00364">
    <property type="entry name" value="DISEASERSIST"/>
</dbReference>
<keyword evidence="6" id="KW-0067">ATP-binding</keyword>
<dbReference type="Gene3D" id="3.40.50.300">
    <property type="entry name" value="P-loop containing nucleotide triphosphate hydrolases"/>
    <property type="match status" value="1"/>
</dbReference>
<organism evidence="14 15">
    <name type="scientific">Rhynchospora pubera</name>
    <dbReference type="NCBI Taxonomy" id="906938"/>
    <lineage>
        <taxon>Eukaryota</taxon>
        <taxon>Viridiplantae</taxon>
        <taxon>Streptophyta</taxon>
        <taxon>Embryophyta</taxon>
        <taxon>Tracheophyta</taxon>
        <taxon>Spermatophyta</taxon>
        <taxon>Magnoliopsida</taxon>
        <taxon>Liliopsida</taxon>
        <taxon>Poales</taxon>
        <taxon>Cyperaceae</taxon>
        <taxon>Cyperoideae</taxon>
        <taxon>Rhynchosporeae</taxon>
        <taxon>Rhynchospora</taxon>
    </lineage>
</organism>
<evidence type="ECO:0000313" key="14">
    <source>
        <dbReference type="EMBL" id="KAJ4779707.1"/>
    </source>
</evidence>
<dbReference type="PANTHER" id="PTHR36766">
    <property type="entry name" value="PLANT BROAD-SPECTRUM MILDEW RESISTANCE PROTEIN RPW8"/>
    <property type="match status" value="1"/>
</dbReference>
<keyword evidence="8" id="KW-0732">Signal</keyword>
<feature type="domain" description="R13L1/DRL21-like LRR repeat region" evidence="13">
    <location>
        <begin position="1006"/>
        <end position="1064"/>
    </location>
</feature>
<dbReference type="Gene3D" id="3.80.10.10">
    <property type="entry name" value="Ribonuclease Inhibitor"/>
    <property type="match status" value="3"/>
</dbReference>
<evidence type="ECO:0000256" key="8">
    <source>
        <dbReference type="SAM" id="SignalP"/>
    </source>
</evidence>
<evidence type="ECO:0000259" key="11">
    <source>
        <dbReference type="Pfam" id="PF23559"/>
    </source>
</evidence>